<evidence type="ECO:0000313" key="1">
    <source>
        <dbReference type="EMBL" id="KAI6657076.1"/>
    </source>
</evidence>
<reference evidence="1 2" key="1">
    <citation type="journal article" date="2023" name="BMC Biol.">
        <title>The compact genome of the sponge Oopsacas minuta (Hexactinellida) is lacking key metazoan core genes.</title>
        <authorList>
            <person name="Santini S."/>
            <person name="Schenkelaars Q."/>
            <person name="Jourda C."/>
            <person name="Duchesne M."/>
            <person name="Belahbib H."/>
            <person name="Rocher C."/>
            <person name="Selva M."/>
            <person name="Riesgo A."/>
            <person name="Vervoort M."/>
            <person name="Leys S.P."/>
            <person name="Kodjabachian L."/>
            <person name="Le Bivic A."/>
            <person name="Borchiellini C."/>
            <person name="Claverie J.M."/>
            <person name="Renard E."/>
        </authorList>
    </citation>
    <scope>NUCLEOTIDE SEQUENCE [LARGE SCALE GENOMIC DNA]</scope>
    <source>
        <strain evidence="1">SPO-2</strain>
    </source>
</reference>
<dbReference type="EMBL" id="JAKMXF010000122">
    <property type="protein sequence ID" value="KAI6657076.1"/>
    <property type="molecule type" value="Genomic_DNA"/>
</dbReference>
<organism evidence="1 2">
    <name type="scientific">Oopsacas minuta</name>
    <dbReference type="NCBI Taxonomy" id="111878"/>
    <lineage>
        <taxon>Eukaryota</taxon>
        <taxon>Metazoa</taxon>
        <taxon>Porifera</taxon>
        <taxon>Hexactinellida</taxon>
        <taxon>Hexasterophora</taxon>
        <taxon>Lyssacinosida</taxon>
        <taxon>Leucopsacidae</taxon>
        <taxon>Oopsacas</taxon>
    </lineage>
</organism>
<dbReference type="Proteomes" id="UP001165289">
    <property type="component" value="Unassembled WGS sequence"/>
</dbReference>
<comment type="caution">
    <text evidence="1">The sequence shown here is derived from an EMBL/GenBank/DDBJ whole genome shotgun (WGS) entry which is preliminary data.</text>
</comment>
<evidence type="ECO:0000313" key="2">
    <source>
        <dbReference type="Proteomes" id="UP001165289"/>
    </source>
</evidence>
<gene>
    <name evidence="1" type="ORF">LOD99_15862</name>
</gene>
<proteinExistence type="predicted"/>
<name>A0AAV7K7R9_9METZ</name>
<accession>A0AAV7K7R9</accession>
<keyword evidence="2" id="KW-1185">Reference proteome</keyword>
<sequence length="101" mass="11740">MMESMERVEQEQTDYRSKIACTEIPLAVKSGDSQSAMKDLWLKKIKKIKCKSAQTNTEGLSKIKREVGDNVGMFLEKSKLEQSRTVKYYNEFYKKRNGEGY</sequence>
<protein>
    <submittedName>
        <fullName evidence="1">Uncharacterized protein</fullName>
    </submittedName>
</protein>
<dbReference type="AlphaFoldDB" id="A0AAV7K7R9"/>